<evidence type="ECO:0000259" key="6">
    <source>
        <dbReference type="PROSITE" id="PS50893"/>
    </source>
</evidence>
<sequence>MLRAEGVCAGYGTGDVLTGIDVIVEPGTVTALVGANGAGKTTLLKTLTGLLRPRRGRVVADGRDVTELSCSARVRGPRIVMVPEGRQIFGSLSVEENLALGAWTGRDGSNWDLVWELFPALTEVRARPAGLLSGGQQQMVALGRGLLAAPRYLLLDEPSLGLAPLVVDSIFERIRLLAGTGIGVLVVEQNATVALAAAERGYVVEGGRIADEGTDLLDKPELVARFFGTRGVIRGRAAGLGGQLWRR</sequence>
<dbReference type="PROSITE" id="PS50893">
    <property type="entry name" value="ABC_TRANSPORTER_2"/>
    <property type="match status" value="1"/>
</dbReference>
<dbReference type="Pfam" id="PF00005">
    <property type="entry name" value="ABC_tran"/>
    <property type="match status" value="1"/>
</dbReference>
<dbReference type="GO" id="GO:0015658">
    <property type="term" value="F:branched-chain amino acid transmembrane transporter activity"/>
    <property type="evidence" value="ECO:0007669"/>
    <property type="project" value="TreeGrafter"/>
</dbReference>
<keyword evidence="5" id="KW-0029">Amino-acid transport</keyword>
<proteinExistence type="inferred from homology"/>
<keyword evidence="4 7" id="KW-0067">ATP-binding</keyword>
<dbReference type="InterPro" id="IPR052156">
    <property type="entry name" value="BCAA_Transport_ATP-bd_LivF"/>
</dbReference>
<dbReference type="InterPro" id="IPR017871">
    <property type="entry name" value="ABC_transporter-like_CS"/>
</dbReference>
<dbReference type="STRING" id="115433.SAMN05421835_101800"/>
<evidence type="ECO:0000256" key="4">
    <source>
        <dbReference type="ARBA" id="ARBA00022840"/>
    </source>
</evidence>
<keyword evidence="3" id="KW-0547">Nucleotide-binding</keyword>
<dbReference type="SMART" id="SM00382">
    <property type="entry name" value="AAA"/>
    <property type="match status" value="1"/>
</dbReference>
<dbReference type="Gene3D" id="3.40.50.300">
    <property type="entry name" value="P-loop containing nucleotide triphosphate hydrolases"/>
    <property type="match status" value="1"/>
</dbReference>
<dbReference type="EMBL" id="FORP01000001">
    <property type="protein sequence ID" value="SFI79171.1"/>
    <property type="molecule type" value="Genomic_DNA"/>
</dbReference>
<dbReference type="PANTHER" id="PTHR43820">
    <property type="entry name" value="HIGH-AFFINITY BRANCHED-CHAIN AMINO ACID TRANSPORT ATP-BINDING PROTEIN LIVF"/>
    <property type="match status" value="1"/>
</dbReference>
<dbReference type="PANTHER" id="PTHR43820:SF4">
    <property type="entry name" value="HIGH-AFFINITY BRANCHED-CHAIN AMINO ACID TRANSPORT ATP-BINDING PROTEIN LIVF"/>
    <property type="match status" value="1"/>
</dbReference>
<protein>
    <submittedName>
        <fullName evidence="7">Branched-chain amino acid transport system ATP-binding protein</fullName>
    </submittedName>
</protein>
<dbReference type="GO" id="GO:0015807">
    <property type="term" value="P:L-amino acid transport"/>
    <property type="evidence" value="ECO:0007669"/>
    <property type="project" value="TreeGrafter"/>
</dbReference>
<keyword evidence="8" id="KW-1185">Reference proteome</keyword>
<dbReference type="InterPro" id="IPR027417">
    <property type="entry name" value="P-loop_NTPase"/>
</dbReference>
<dbReference type="RefSeq" id="WP_091504238.1">
    <property type="nucleotide sequence ID" value="NZ_FORP01000001.1"/>
</dbReference>
<feature type="domain" description="ABC transporter" evidence="6">
    <location>
        <begin position="2"/>
        <end position="231"/>
    </location>
</feature>
<gene>
    <name evidence="7" type="ORF">SAMN05421835_101800</name>
</gene>
<organism evidence="7 8">
    <name type="scientific">Amycolatopsis sacchari</name>
    <dbReference type="NCBI Taxonomy" id="115433"/>
    <lineage>
        <taxon>Bacteria</taxon>
        <taxon>Bacillati</taxon>
        <taxon>Actinomycetota</taxon>
        <taxon>Actinomycetes</taxon>
        <taxon>Pseudonocardiales</taxon>
        <taxon>Pseudonocardiaceae</taxon>
        <taxon>Amycolatopsis</taxon>
    </lineage>
</organism>
<reference evidence="7 8" key="1">
    <citation type="submission" date="2016-10" db="EMBL/GenBank/DDBJ databases">
        <authorList>
            <person name="de Groot N.N."/>
        </authorList>
    </citation>
    <scope>NUCLEOTIDE SEQUENCE [LARGE SCALE GENOMIC DNA]</scope>
    <source>
        <strain evidence="7 8">DSM 44468</strain>
    </source>
</reference>
<evidence type="ECO:0000313" key="7">
    <source>
        <dbReference type="EMBL" id="SFI79171.1"/>
    </source>
</evidence>
<keyword evidence="2" id="KW-0813">Transport</keyword>
<evidence type="ECO:0000256" key="2">
    <source>
        <dbReference type="ARBA" id="ARBA00022448"/>
    </source>
</evidence>
<dbReference type="InterPro" id="IPR003593">
    <property type="entry name" value="AAA+_ATPase"/>
</dbReference>
<dbReference type="PROSITE" id="PS00211">
    <property type="entry name" value="ABC_TRANSPORTER_1"/>
    <property type="match status" value="1"/>
</dbReference>
<accession>A0A1I3L390</accession>
<dbReference type="Proteomes" id="UP000199025">
    <property type="component" value="Unassembled WGS sequence"/>
</dbReference>
<name>A0A1I3L390_9PSEU</name>
<evidence type="ECO:0000256" key="3">
    <source>
        <dbReference type="ARBA" id="ARBA00022741"/>
    </source>
</evidence>
<evidence type="ECO:0000256" key="5">
    <source>
        <dbReference type="ARBA" id="ARBA00022970"/>
    </source>
</evidence>
<dbReference type="OrthoDB" id="9802264at2"/>
<comment type="similarity">
    <text evidence="1">Belongs to the ABC transporter superfamily.</text>
</comment>
<dbReference type="InterPro" id="IPR003439">
    <property type="entry name" value="ABC_transporter-like_ATP-bd"/>
</dbReference>
<dbReference type="AlphaFoldDB" id="A0A1I3L390"/>
<dbReference type="SUPFAM" id="SSF52540">
    <property type="entry name" value="P-loop containing nucleoside triphosphate hydrolases"/>
    <property type="match status" value="1"/>
</dbReference>
<evidence type="ECO:0000256" key="1">
    <source>
        <dbReference type="ARBA" id="ARBA00005417"/>
    </source>
</evidence>
<evidence type="ECO:0000313" key="8">
    <source>
        <dbReference type="Proteomes" id="UP000199025"/>
    </source>
</evidence>
<dbReference type="GO" id="GO:0016887">
    <property type="term" value="F:ATP hydrolysis activity"/>
    <property type="evidence" value="ECO:0007669"/>
    <property type="project" value="InterPro"/>
</dbReference>
<dbReference type="GO" id="GO:0005524">
    <property type="term" value="F:ATP binding"/>
    <property type="evidence" value="ECO:0007669"/>
    <property type="project" value="UniProtKB-KW"/>
</dbReference>